<reference evidence="3 4" key="1">
    <citation type="submission" date="2024-08" db="EMBL/GenBank/DDBJ databases">
        <title>The draft genome of Apodemus speciosus.</title>
        <authorList>
            <person name="Nabeshima K."/>
            <person name="Suzuki S."/>
            <person name="Onuma M."/>
        </authorList>
    </citation>
    <scope>NUCLEOTIDE SEQUENCE [LARGE SCALE GENOMIC DNA]</scope>
    <source>
        <strain evidence="3">IB14-021</strain>
    </source>
</reference>
<organism evidence="3 4">
    <name type="scientific">Apodemus speciosus</name>
    <name type="common">Large Japanese field mouse</name>
    <dbReference type="NCBI Taxonomy" id="105296"/>
    <lineage>
        <taxon>Eukaryota</taxon>
        <taxon>Metazoa</taxon>
        <taxon>Chordata</taxon>
        <taxon>Craniata</taxon>
        <taxon>Vertebrata</taxon>
        <taxon>Euteleostomi</taxon>
        <taxon>Mammalia</taxon>
        <taxon>Eutheria</taxon>
        <taxon>Euarchontoglires</taxon>
        <taxon>Glires</taxon>
        <taxon>Rodentia</taxon>
        <taxon>Myomorpha</taxon>
        <taxon>Muroidea</taxon>
        <taxon>Muridae</taxon>
        <taxon>Murinae</taxon>
        <taxon>Apodemus</taxon>
    </lineage>
</organism>
<keyword evidence="2" id="KW-0472">Membrane</keyword>
<evidence type="ECO:0000313" key="4">
    <source>
        <dbReference type="Proteomes" id="UP001623349"/>
    </source>
</evidence>
<feature type="compositionally biased region" description="Basic and acidic residues" evidence="1">
    <location>
        <begin position="1"/>
        <end position="11"/>
    </location>
</feature>
<name>A0ABQ0FVA6_APOSI</name>
<feature type="compositionally biased region" description="Acidic residues" evidence="1">
    <location>
        <begin position="196"/>
        <end position="224"/>
    </location>
</feature>
<feature type="region of interest" description="Disordered" evidence="1">
    <location>
        <begin position="196"/>
        <end position="239"/>
    </location>
</feature>
<feature type="region of interest" description="Disordered" evidence="1">
    <location>
        <begin position="1"/>
        <end position="23"/>
    </location>
</feature>
<evidence type="ECO:0000256" key="2">
    <source>
        <dbReference type="SAM" id="Phobius"/>
    </source>
</evidence>
<gene>
    <name evidence="3" type="ORF">APTSU1_001839700</name>
</gene>
<accession>A0ABQ0FVA6</accession>
<feature type="transmembrane region" description="Helical" evidence="2">
    <location>
        <begin position="37"/>
        <end position="57"/>
    </location>
</feature>
<keyword evidence="2" id="KW-1133">Transmembrane helix</keyword>
<feature type="region of interest" description="Disordered" evidence="1">
    <location>
        <begin position="84"/>
        <end position="113"/>
    </location>
</feature>
<dbReference type="Proteomes" id="UP001623349">
    <property type="component" value="Unassembled WGS sequence"/>
</dbReference>
<keyword evidence="4" id="KW-1185">Reference proteome</keyword>
<keyword evidence="2" id="KW-0812">Transmembrane</keyword>
<proteinExistence type="predicted"/>
<dbReference type="EMBL" id="BAAFST010000020">
    <property type="protein sequence ID" value="GAB1303156.1"/>
    <property type="molecule type" value="Genomic_DNA"/>
</dbReference>
<comment type="caution">
    <text evidence="3">The sequence shown here is derived from an EMBL/GenBank/DDBJ whole genome shotgun (WGS) entry which is preliminary data.</text>
</comment>
<evidence type="ECO:0000256" key="1">
    <source>
        <dbReference type="SAM" id="MobiDB-lite"/>
    </source>
</evidence>
<evidence type="ECO:0000313" key="3">
    <source>
        <dbReference type="EMBL" id="GAB1303156.1"/>
    </source>
</evidence>
<protein>
    <submittedName>
        <fullName evidence="3">Tumor rejection antigen P815A</fullName>
    </submittedName>
</protein>
<sequence>MSDNKKPDKADSGTGGEGDGNRCNFLNERSREDILRYLGWLILFVATTSSLAFHLLIEAIYEEQDERDVAWIARQSKYMSSAEGDIDYEDDYDDDYDDYDDYDDDDFYDDDEEDEELENLMEDESEEDGADDQISLELSSGATYFFDFGTCSCASGHNLRKDEVKCKIYYFEHPDFLVSIPMLPKEPTGCRCENAGEDVAMEEEEEEEDAEDDEEEEDEMEDLDGEYKKNPDSAKGPSP</sequence>